<evidence type="ECO:0000313" key="1">
    <source>
        <dbReference type="EMBL" id="ABR17578.1"/>
    </source>
</evidence>
<dbReference type="PANTHER" id="PTHR31676:SF0">
    <property type="entry name" value="OS03G0210500 PROTEIN"/>
    <property type="match status" value="1"/>
</dbReference>
<accession>B8LPJ8</accession>
<dbReference type="SUPFAM" id="SSF141562">
    <property type="entry name" value="At5g01610-like"/>
    <property type="match status" value="1"/>
</dbReference>
<evidence type="ECO:0008006" key="2">
    <source>
        <dbReference type="Google" id="ProtNLM"/>
    </source>
</evidence>
<dbReference type="PANTHER" id="PTHR31676">
    <property type="entry name" value="T31J12.3 PROTEIN-RELATED"/>
    <property type="match status" value="1"/>
</dbReference>
<dbReference type="Gene3D" id="2.30.240.10">
    <property type="entry name" value="At5g01610-like"/>
    <property type="match status" value="1"/>
</dbReference>
<name>B8LPJ8_PICSI</name>
<dbReference type="OMA" id="KLIVYFP"/>
<reference evidence="1" key="1">
    <citation type="submission" date="2007-06" db="EMBL/GenBank/DDBJ databases">
        <title>Full length cDNA sequences from Sitka Spruce (Picea sitchensis).</title>
        <authorList>
            <person name="Ralph S.G."/>
            <person name="Chun H.E."/>
            <person name="Liao N."/>
            <person name="Ali J."/>
            <person name="Reid K."/>
            <person name="Kolosova N."/>
            <person name="Cooper N."/>
            <person name="Cullis C."/>
            <person name="Jancsik S."/>
            <person name="Moore R."/>
            <person name="Mayo M."/>
            <person name="Wagner S."/>
            <person name="Holt R.A."/>
            <person name="Jones S.J.M."/>
            <person name="Marra M.A."/>
            <person name="Ritland C.E."/>
            <person name="Ritland K."/>
            <person name="Bohlmann J."/>
        </authorList>
    </citation>
    <scope>NUCLEOTIDE SEQUENCE</scope>
    <source>
        <tissue evidence="1">Green portion of the leader tissue</tissue>
    </source>
</reference>
<sequence length="173" mass="19327">MEKALSKVGTFWVSQKAKKEISSIGDDFNSFTQTVGGGAKWVFNKLKGKMHKPLPDLLRDYDLPPGLFPKNATNYDFDEVRSKLTVYIPSICEAGFKDSSIVRYSTRVSGFLLRGKLTGIEGMKTKVVLWVKVTTISVDGPRSSKVHFTAGVKKSRPRDAYEVLREGITVDEF</sequence>
<dbReference type="Pfam" id="PF04398">
    <property type="entry name" value="DUF538"/>
    <property type="match status" value="1"/>
</dbReference>
<dbReference type="InterPro" id="IPR007493">
    <property type="entry name" value="DUF538"/>
</dbReference>
<dbReference type="AlphaFoldDB" id="B8LPJ8"/>
<dbReference type="InterPro" id="IPR036758">
    <property type="entry name" value="At5g01610-like"/>
</dbReference>
<proteinExistence type="evidence at transcript level"/>
<protein>
    <recommendedName>
        <fullName evidence="2">DUF538 family protein</fullName>
    </recommendedName>
</protein>
<organism evidence="1">
    <name type="scientific">Picea sitchensis</name>
    <name type="common">Sitka spruce</name>
    <name type="synonym">Pinus sitchensis</name>
    <dbReference type="NCBI Taxonomy" id="3332"/>
    <lineage>
        <taxon>Eukaryota</taxon>
        <taxon>Viridiplantae</taxon>
        <taxon>Streptophyta</taxon>
        <taxon>Embryophyta</taxon>
        <taxon>Tracheophyta</taxon>
        <taxon>Spermatophyta</taxon>
        <taxon>Pinopsida</taxon>
        <taxon>Pinidae</taxon>
        <taxon>Conifers I</taxon>
        <taxon>Pinales</taxon>
        <taxon>Pinaceae</taxon>
        <taxon>Picea</taxon>
    </lineage>
</organism>
<dbReference type="EMBL" id="EF677775">
    <property type="protein sequence ID" value="ABR17578.1"/>
    <property type="molecule type" value="mRNA"/>
</dbReference>